<accession>A0A0D7AEZ0</accession>
<evidence type="ECO:0000256" key="1">
    <source>
        <dbReference type="SAM" id="MobiDB-lite"/>
    </source>
</evidence>
<dbReference type="AlphaFoldDB" id="A0A0D7AEZ0"/>
<feature type="compositionally biased region" description="Low complexity" evidence="1">
    <location>
        <begin position="7"/>
        <end position="20"/>
    </location>
</feature>
<proteinExistence type="predicted"/>
<feature type="compositionally biased region" description="Low complexity" evidence="1">
    <location>
        <begin position="244"/>
        <end position="256"/>
    </location>
</feature>
<feature type="region of interest" description="Disordered" evidence="1">
    <location>
        <begin position="1"/>
        <end position="30"/>
    </location>
</feature>
<dbReference type="OrthoDB" id="3265863at2759"/>
<name>A0A0D7AEZ0_9AGAR</name>
<sequence>MGCPRYSTRISSASTTRTSTPAVSPEPQPEPAVAVFEKWSPLNPFDPDSEEFWANAIHDEFVDNQPMRENSQPFVDPVVGENQDIVARARRLSWSSASESESEGSSPMAVGADDPAALITQVYTPDWDRQLASPALDTDSEVAPTAPWIHFDRFDAEGESARLQRRHVARPPVLASASYAAEPPSSLRNSTTVADLGATGVHRPVAVYLREANERIAQDVVHVDERDGAVPFIPVMPSTPPTPAASSPSQPSFSPSPSVSVTPRFYTWAGSPRAASESAVAPVPIVAPRVGPLSNPGARMSYAHITPRISA</sequence>
<protein>
    <submittedName>
        <fullName evidence="2">Uncharacterized protein</fullName>
    </submittedName>
</protein>
<evidence type="ECO:0000313" key="3">
    <source>
        <dbReference type="Proteomes" id="UP000054144"/>
    </source>
</evidence>
<keyword evidence="3" id="KW-1185">Reference proteome</keyword>
<organism evidence="2 3">
    <name type="scientific">Fistulina hepatica ATCC 64428</name>
    <dbReference type="NCBI Taxonomy" id="1128425"/>
    <lineage>
        <taxon>Eukaryota</taxon>
        <taxon>Fungi</taxon>
        <taxon>Dikarya</taxon>
        <taxon>Basidiomycota</taxon>
        <taxon>Agaricomycotina</taxon>
        <taxon>Agaricomycetes</taxon>
        <taxon>Agaricomycetidae</taxon>
        <taxon>Agaricales</taxon>
        <taxon>Fistulinaceae</taxon>
        <taxon>Fistulina</taxon>
    </lineage>
</organism>
<dbReference type="EMBL" id="KN881696">
    <property type="protein sequence ID" value="KIY49937.1"/>
    <property type="molecule type" value="Genomic_DNA"/>
</dbReference>
<dbReference type="Proteomes" id="UP000054144">
    <property type="component" value="Unassembled WGS sequence"/>
</dbReference>
<reference evidence="2 3" key="1">
    <citation type="journal article" date="2015" name="Fungal Genet. Biol.">
        <title>Evolution of novel wood decay mechanisms in Agaricales revealed by the genome sequences of Fistulina hepatica and Cylindrobasidium torrendii.</title>
        <authorList>
            <person name="Floudas D."/>
            <person name="Held B.W."/>
            <person name="Riley R."/>
            <person name="Nagy L.G."/>
            <person name="Koehler G."/>
            <person name="Ransdell A.S."/>
            <person name="Younus H."/>
            <person name="Chow J."/>
            <person name="Chiniquy J."/>
            <person name="Lipzen A."/>
            <person name="Tritt A."/>
            <person name="Sun H."/>
            <person name="Haridas S."/>
            <person name="LaButti K."/>
            <person name="Ohm R.A."/>
            <person name="Kues U."/>
            <person name="Blanchette R.A."/>
            <person name="Grigoriev I.V."/>
            <person name="Minto R.E."/>
            <person name="Hibbett D.S."/>
        </authorList>
    </citation>
    <scope>NUCLEOTIDE SEQUENCE [LARGE SCALE GENOMIC DNA]</scope>
    <source>
        <strain evidence="2 3">ATCC 64428</strain>
    </source>
</reference>
<evidence type="ECO:0000313" key="2">
    <source>
        <dbReference type="EMBL" id="KIY49937.1"/>
    </source>
</evidence>
<gene>
    <name evidence="2" type="ORF">FISHEDRAFT_72167</name>
</gene>
<feature type="region of interest" description="Disordered" evidence="1">
    <location>
        <begin position="236"/>
        <end position="256"/>
    </location>
</feature>